<accession>A0A0F9HJA5</accession>
<dbReference type="InterPro" id="IPR011990">
    <property type="entry name" value="TPR-like_helical_dom_sf"/>
</dbReference>
<proteinExistence type="predicted"/>
<dbReference type="AlphaFoldDB" id="A0A0F9HJA5"/>
<dbReference type="EMBL" id="LAZR01014900">
    <property type="protein sequence ID" value="KKM15471.1"/>
    <property type="molecule type" value="Genomic_DNA"/>
</dbReference>
<dbReference type="SUPFAM" id="SSF48452">
    <property type="entry name" value="TPR-like"/>
    <property type="match status" value="1"/>
</dbReference>
<organism evidence="1">
    <name type="scientific">marine sediment metagenome</name>
    <dbReference type="NCBI Taxonomy" id="412755"/>
    <lineage>
        <taxon>unclassified sequences</taxon>
        <taxon>metagenomes</taxon>
        <taxon>ecological metagenomes</taxon>
    </lineage>
</organism>
<reference evidence="1" key="1">
    <citation type="journal article" date="2015" name="Nature">
        <title>Complex archaea that bridge the gap between prokaryotes and eukaryotes.</title>
        <authorList>
            <person name="Spang A."/>
            <person name="Saw J.H."/>
            <person name="Jorgensen S.L."/>
            <person name="Zaremba-Niedzwiedzka K."/>
            <person name="Martijn J."/>
            <person name="Lind A.E."/>
            <person name="van Eijk R."/>
            <person name="Schleper C."/>
            <person name="Guy L."/>
            <person name="Ettema T.J."/>
        </authorList>
    </citation>
    <scope>NUCLEOTIDE SEQUENCE</scope>
</reference>
<evidence type="ECO:0000313" key="1">
    <source>
        <dbReference type="EMBL" id="KKM15471.1"/>
    </source>
</evidence>
<comment type="caution">
    <text evidence="1">The sequence shown here is derived from an EMBL/GenBank/DDBJ whole genome shotgun (WGS) entry which is preliminary data.</text>
</comment>
<evidence type="ECO:0008006" key="2">
    <source>
        <dbReference type="Google" id="ProtNLM"/>
    </source>
</evidence>
<dbReference type="Gene3D" id="1.25.40.10">
    <property type="entry name" value="Tetratricopeptide repeat domain"/>
    <property type="match status" value="1"/>
</dbReference>
<sequence length="368" mass="42944">MSEKKEKKKQYKLFEKGKKCLQQEQYYKAIDFLDQSLSFDPEFREALEAKGFALGKLENLEECYQIYFKSNLIKLKDDSEFPSDINSIESWIKGAQKLIERGQNQRAWDFLTQASFLSPIVDKEGGFLAHHNNANIYYYSAIRKVYEGTDYVESKLLFNKAIKLDQNLKIPDDIEHKFEEFVANRNGKDVELIVPLDSSNLLTTVPSSDKILCSASAKAQSSYSRAGSDKTTFINWDTHLLLTLNGIALNVSGYVSNISTHFIPWVLIRWGKPRSGRSIWVRDIADDIWHSIILTIIPKKGVKKNIKYEFIDRFKPIMEQRIIEMEEKVEEKLRSLTTIPTYFKYIYDNVPKDLYKRVKKKIKKERKM</sequence>
<name>A0A0F9HJA5_9ZZZZ</name>
<protein>
    <recommendedName>
        <fullName evidence="2">Tetratricopeptide repeat protein</fullName>
    </recommendedName>
</protein>
<gene>
    <name evidence="1" type="ORF">LCGC14_1695750</name>
</gene>